<keyword evidence="3" id="KW-1185">Reference proteome</keyword>
<feature type="compositionally biased region" description="Basic and acidic residues" evidence="1">
    <location>
        <begin position="103"/>
        <end position="112"/>
    </location>
</feature>
<feature type="compositionally biased region" description="Acidic residues" evidence="1">
    <location>
        <begin position="266"/>
        <end position="286"/>
    </location>
</feature>
<dbReference type="OrthoDB" id="2505477at2759"/>
<organism evidence="2 3">
    <name type="scientific">Cronartium quercuum f. sp. fusiforme G11</name>
    <dbReference type="NCBI Taxonomy" id="708437"/>
    <lineage>
        <taxon>Eukaryota</taxon>
        <taxon>Fungi</taxon>
        <taxon>Dikarya</taxon>
        <taxon>Basidiomycota</taxon>
        <taxon>Pucciniomycotina</taxon>
        <taxon>Pucciniomycetes</taxon>
        <taxon>Pucciniales</taxon>
        <taxon>Coleosporiaceae</taxon>
        <taxon>Cronartium</taxon>
    </lineage>
</organism>
<accession>A0A9P6N707</accession>
<evidence type="ECO:0000313" key="2">
    <source>
        <dbReference type="EMBL" id="KAG0140112.1"/>
    </source>
</evidence>
<feature type="compositionally biased region" description="Polar residues" evidence="1">
    <location>
        <begin position="301"/>
        <end position="329"/>
    </location>
</feature>
<proteinExistence type="predicted"/>
<comment type="caution">
    <text evidence="2">The sequence shown here is derived from an EMBL/GenBank/DDBJ whole genome shotgun (WGS) entry which is preliminary data.</text>
</comment>
<protein>
    <submittedName>
        <fullName evidence="2">Uncharacterized protein</fullName>
    </submittedName>
</protein>
<dbReference type="EMBL" id="MU167474">
    <property type="protein sequence ID" value="KAG0140112.1"/>
    <property type="molecule type" value="Genomic_DNA"/>
</dbReference>
<sequence>MTDYKPSMFLSSLLSRRRQSRHMIYATLTSTSITSSGRSILSHCNFYSQANLSTSFDHSTPFIICSSPSKPECSSYETLKELHSRFIKTRPSSTASRPNSSKKIHEDRNRVCEQRDLPPALRKVMGSCWNGSESVSRLGYIENHSETELGLFDSDSGYERYHYSIKPNQKIEPRDFEHAHLVSQDFIHQHSTSVSDNKTWESAEIRWPAPSGEAYTKFVQLDNPLQTFTELEFDPKPIRENIEPLLFAMSPLWSETEWSELRSEGLEEDSGQESEDWSEDEDEDEVQSNTRLAPIDIPGTKPSSPTNVSKKTNFASDQHISVSSDLCSV</sequence>
<dbReference type="Proteomes" id="UP000886653">
    <property type="component" value="Unassembled WGS sequence"/>
</dbReference>
<reference evidence="2" key="1">
    <citation type="submission" date="2013-11" db="EMBL/GenBank/DDBJ databases">
        <title>Genome sequence of the fusiform rust pathogen reveals effectors for host alternation and coevolution with pine.</title>
        <authorList>
            <consortium name="DOE Joint Genome Institute"/>
            <person name="Smith K."/>
            <person name="Pendleton A."/>
            <person name="Kubisiak T."/>
            <person name="Anderson C."/>
            <person name="Salamov A."/>
            <person name="Aerts A."/>
            <person name="Riley R."/>
            <person name="Clum A."/>
            <person name="Lindquist E."/>
            <person name="Ence D."/>
            <person name="Campbell M."/>
            <person name="Kronenberg Z."/>
            <person name="Feau N."/>
            <person name="Dhillon B."/>
            <person name="Hamelin R."/>
            <person name="Burleigh J."/>
            <person name="Smith J."/>
            <person name="Yandell M."/>
            <person name="Nelson C."/>
            <person name="Grigoriev I."/>
            <person name="Davis J."/>
        </authorList>
    </citation>
    <scope>NUCLEOTIDE SEQUENCE</scope>
    <source>
        <strain evidence="2">G11</strain>
    </source>
</reference>
<evidence type="ECO:0000313" key="3">
    <source>
        <dbReference type="Proteomes" id="UP000886653"/>
    </source>
</evidence>
<feature type="region of interest" description="Disordered" evidence="1">
    <location>
        <begin position="87"/>
        <end position="112"/>
    </location>
</feature>
<feature type="region of interest" description="Disordered" evidence="1">
    <location>
        <begin position="259"/>
        <end position="329"/>
    </location>
</feature>
<evidence type="ECO:0000256" key="1">
    <source>
        <dbReference type="SAM" id="MobiDB-lite"/>
    </source>
</evidence>
<name>A0A9P6N707_9BASI</name>
<feature type="compositionally biased region" description="Polar residues" evidence="1">
    <location>
        <begin position="90"/>
        <end position="101"/>
    </location>
</feature>
<gene>
    <name evidence="2" type="ORF">CROQUDRAFT_382871</name>
</gene>
<dbReference type="AlphaFoldDB" id="A0A9P6N707"/>